<keyword evidence="2" id="KW-1185">Reference proteome</keyword>
<dbReference type="Proteomes" id="UP001456344">
    <property type="component" value="Chromosome"/>
</dbReference>
<dbReference type="EMBL" id="CP150484">
    <property type="protein sequence ID" value="WYW17481.1"/>
    <property type="molecule type" value="Genomic_DNA"/>
</dbReference>
<evidence type="ECO:0000313" key="2">
    <source>
        <dbReference type="Proteomes" id="UP001456344"/>
    </source>
</evidence>
<sequence>MNHGTVDQGAGDFLVERRGAHVLVRRIGEAAAHSDPIGWPEPVAGHVFVLVSPAAARESSFVTALPALLHRSVVTEEVKAVRIALPGFGRDPFVPQALADALKIEVFAPDGAFVTNPGAFLYAGHGTGGTGWLRFRPGVPVRSGGRRYPVPAWEAAMPSAPSDLPGAIAEPVPAGLLVRRPEGRPTAPGDVAFSVPADPAAAKIIVGAENLAPDASVVSAVIGQLPPVPMELVSLSTVSSAHPWLSEFAESLGRDVAVTVSPVDVRKRYRPFVAKLLQRADGTQEVLEFVAPPRGWQRRDALGYRLGRVMADVVPSGLVLRTGAGDPAASTLPFEPEGWTLHLGTPGAPIDPDLLSATEALLGELAPEIRKVARLRLLGRLDERTLDLIDPRAAVAAGRITPAGPGQAEPPRTGSDQAGSVQRPEARPGPAAAPRPGTAETARPSAEAPRPQGGPVMPAALMVSSAPVPTVSGSAFAAPAQEPVAEVPQVPSTPAATRPEAPLAAVEVRPVHREAGLEASPVAAVRPDDTAPMPMPVVEETRTEILATAAETREPVLSAEPRLAPGTALAVADRSSTTAEQARFTAAAGEEYGEALATVNAALATWPSMRGQADSGIKADYVAVCLYLGRGRGGFGNLHTAVRGGGAGEIPDQITCLASGLRRLPTHRRAVLRQSKDPQALERTIAPGSILTEPGFLVGSMDLDVTVPDADLDVLIWPASARRTSELMIGQPVNEVVFFAGARFKALALREAEPAEGEPNDEPTAPRVAALFRELGPDEAVPVSDELDEHDLAVLAKLDRALERRHRGALRLVEEPDLMNRLTSSLYEWREEASSTADRGQTITMAS</sequence>
<accession>A0ACD5BDN8</accession>
<gene>
    <name evidence="1" type="ORF">LCL61_18190</name>
</gene>
<reference evidence="1" key="1">
    <citation type="submission" date="2023-10" db="EMBL/GenBank/DDBJ databases">
        <title>Whole genome sequencing of actinobacterial strain Amycolatopsis sp. (BCA-696) identifies the underlying plant growth-promoting genes.</title>
        <authorList>
            <person name="Gandham P."/>
            <person name="Vadla N."/>
            <person name="Saji A."/>
            <person name="Srinivas V."/>
            <person name="Ruperao P."/>
            <person name="Selvanayagam S."/>
            <person name="Saxena R.K."/>
            <person name="Rathore A."/>
            <person name="Gopalakrishnan S."/>
            <person name="Thakur V."/>
        </authorList>
    </citation>
    <scope>NUCLEOTIDE SEQUENCE</scope>
    <source>
        <strain evidence="1">BCA-696</strain>
    </source>
</reference>
<evidence type="ECO:0000313" key="1">
    <source>
        <dbReference type="EMBL" id="WYW17481.1"/>
    </source>
</evidence>
<protein>
    <submittedName>
        <fullName evidence="1">Uncharacterized protein</fullName>
    </submittedName>
</protein>
<name>A0ACD5BDN8_9PSEU</name>
<organism evidence="1 2">
    <name type="scientific">Amycolatopsis coloradensis</name>
    <dbReference type="NCBI Taxonomy" id="76021"/>
    <lineage>
        <taxon>Bacteria</taxon>
        <taxon>Bacillati</taxon>
        <taxon>Actinomycetota</taxon>
        <taxon>Actinomycetes</taxon>
        <taxon>Pseudonocardiales</taxon>
        <taxon>Pseudonocardiaceae</taxon>
        <taxon>Amycolatopsis</taxon>
    </lineage>
</organism>
<proteinExistence type="predicted"/>